<protein>
    <recommendedName>
        <fullName evidence="4">Cytochrome bo(3) ubiquinol oxidase subunit 4</fullName>
    </recommendedName>
    <alternativeName>
        <fullName evidence="16">Cytochrome o ubiquinol oxidase subunit 4</fullName>
    </alternativeName>
    <alternativeName>
        <fullName evidence="13">Oxidase bo(3) subunit 4</fullName>
    </alternativeName>
    <alternativeName>
        <fullName evidence="14">Ubiquinol oxidase polypeptide IV</fullName>
    </alternativeName>
    <alternativeName>
        <fullName evidence="15">Ubiquinol oxidase subunit 4</fullName>
    </alternativeName>
</protein>
<evidence type="ECO:0000256" key="1">
    <source>
        <dbReference type="ARBA" id="ARBA00004651"/>
    </source>
</evidence>
<evidence type="ECO:0000256" key="11">
    <source>
        <dbReference type="ARBA" id="ARBA00023136"/>
    </source>
</evidence>
<keyword evidence="9 17" id="KW-1133">Transmembrane helix</keyword>
<dbReference type="GO" id="GO:0015078">
    <property type="term" value="F:proton transmembrane transporter activity"/>
    <property type="evidence" value="ECO:0007669"/>
    <property type="project" value="TreeGrafter"/>
</dbReference>
<dbReference type="GO" id="GO:0005886">
    <property type="term" value="C:plasma membrane"/>
    <property type="evidence" value="ECO:0007669"/>
    <property type="project" value="UniProtKB-SubCell"/>
</dbReference>
<keyword evidence="7 17" id="KW-0812">Transmembrane</keyword>
<evidence type="ECO:0000256" key="10">
    <source>
        <dbReference type="ARBA" id="ARBA00023002"/>
    </source>
</evidence>
<evidence type="ECO:0000256" key="6">
    <source>
        <dbReference type="ARBA" id="ARBA00022475"/>
    </source>
</evidence>
<dbReference type="KEGG" id="eaz:JHT90_00870"/>
<keyword evidence="6" id="KW-1003">Cell membrane</keyword>
<dbReference type="GO" id="GO:0015990">
    <property type="term" value="P:electron transport coupled proton transport"/>
    <property type="evidence" value="ECO:0007669"/>
    <property type="project" value="InterPro"/>
</dbReference>
<dbReference type="InterPro" id="IPR005171">
    <property type="entry name" value="Cyt_c_oxidase_su4_prok"/>
</dbReference>
<dbReference type="GO" id="GO:0009319">
    <property type="term" value="C:cytochrome o ubiquinol oxidase complex"/>
    <property type="evidence" value="ECO:0007669"/>
    <property type="project" value="TreeGrafter"/>
</dbReference>
<dbReference type="Proteomes" id="UP000595278">
    <property type="component" value="Chromosome"/>
</dbReference>
<gene>
    <name evidence="18" type="primary">cyoD</name>
    <name evidence="18" type="ORF">JHT90_00870</name>
</gene>
<evidence type="ECO:0000256" key="5">
    <source>
        <dbReference type="ARBA" id="ARBA00022448"/>
    </source>
</evidence>
<evidence type="ECO:0000256" key="2">
    <source>
        <dbReference type="ARBA" id="ARBA00008079"/>
    </source>
</evidence>
<feature type="transmembrane region" description="Helical" evidence="17">
    <location>
        <begin position="41"/>
        <end position="64"/>
    </location>
</feature>
<keyword evidence="8" id="KW-0249">Electron transport</keyword>
<accession>A0A974NGB7</accession>
<dbReference type="RefSeq" id="WP_201092960.1">
    <property type="nucleotide sequence ID" value="NZ_CP067393.1"/>
</dbReference>
<comment type="function">
    <text evidence="12">Cytochrome bo(3) ubiquinol terminal oxidase is the component of the aerobic respiratory chain of E.coli that predominates when cells are grown at high aeration. Has proton pump activity across the membrane in addition to electron transfer, pumping 2 protons/electron.</text>
</comment>
<dbReference type="InterPro" id="IPR050968">
    <property type="entry name" value="Cytochrome_c_oxidase_bac_sub4"/>
</dbReference>
<evidence type="ECO:0000256" key="13">
    <source>
        <dbReference type="ARBA" id="ARBA00030071"/>
    </source>
</evidence>
<sequence>MSDHNTSSGHGTVSSYLVGFVLAVILTVIPFYMAMTGTPNFFILVVFAVVQVIVHVVCFLHIDYSQPQRWHLMTFIFAVATILIIVIGSVWVMENSMKNMMSDKQHHSMQMMHQSMSTDK</sequence>
<keyword evidence="19" id="KW-1185">Reference proteome</keyword>
<evidence type="ECO:0000256" key="16">
    <source>
        <dbReference type="ARBA" id="ARBA00032185"/>
    </source>
</evidence>
<dbReference type="GO" id="GO:0009486">
    <property type="term" value="F:cytochrome bo3 ubiquinol oxidase activity"/>
    <property type="evidence" value="ECO:0007669"/>
    <property type="project" value="InterPro"/>
</dbReference>
<dbReference type="AlphaFoldDB" id="A0A974NGB7"/>
<keyword evidence="11 17" id="KW-0472">Membrane</keyword>
<feature type="transmembrane region" description="Helical" evidence="17">
    <location>
        <begin position="70"/>
        <end position="92"/>
    </location>
</feature>
<dbReference type="NCBIfam" id="TIGR02847">
    <property type="entry name" value="CyoD"/>
    <property type="match status" value="1"/>
</dbReference>
<name>A0A974NGB7_9GAMM</name>
<evidence type="ECO:0000256" key="8">
    <source>
        <dbReference type="ARBA" id="ARBA00022982"/>
    </source>
</evidence>
<comment type="subcellular location">
    <subcellularLocation>
        <location evidence="1">Cell membrane</location>
        <topology evidence="1">Multi-pass membrane protein</topology>
    </subcellularLocation>
</comment>
<keyword evidence="10" id="KW-0560">Oxidoreductase</keyword>
<proteinExistence type="inferred from homology"/>
<comment type="subunit">
    <text evidence="3">Heterooctamer of two A chains, two B chains, two C chains and two D chains.</text>
</comment>
<dbReference type="PANTHER" id="PTHR36835">
    <property type="entry name" value="CYTOCHROME BO(3) UBIQUINOL OXIDASE SUBUNIT 4"/>
    <property type="match status" value="1"/>
</dbReference>
<comment type="similarity">
    <text evidence="2">Belongs to the cytochrome c oxidase bacterial subunit 4 family.</text>
</comment>
<dbReference type="GO" id="GO:0019646">
    <property type="term" value="P:aerobic electron transport chain"/>
    <property type="evidence" value="ECO:0007669"/>
    <property type="project" value="TreeGrafter"/>
</dbReference>
<keyword evidence="5" id="KW-0813">Transport</keyword>
<evidence type="ECO:0000256" key="3">
    <source>
        <dbReference type="ARBA" id="ARBA00011700"/>
    </source>
</evidence>
<feature type="transmembrane region" description="Helical" evidence="17">
    <location>
        <begin position="13"/>
        <end position="34"/>
    </location>
</feature>
<evidence type="ECO:0000256" key="12">
    <source>
        <dbReference type="ARBA" id="ARBA00025694"/>
    </source>
</evidence>
<evidence type="ECO:0000256" key="15">
    <source>
        <dbReference type="ARBA" id="ARBA00031887"/>
    </source>
</evidence>
<reference evidence="18 19" key="1">
    <citation type="submission" date="2021-01" db="EMBL/GenBank/DDBJ databases">
        <title>Entomomonas sp. F2A isolated from a house cricket (Acheta domesticus).</title>
        <authorList>
            <person name="Spergser J."/>
            <person name="Busse H.-J."/>
        </authorList>
    </citation>
    <scope>NUCLEOTIDE SEQUENCE [LARGE SCALE GENOMIC DNA]</scope>
    <source>
        <strain evidence="18 19">F2A</strain>
    </source>
</reference>
<evidence type="ECO:0000313" key="19">
    <source>
        <dbReference type="Proteomes" id="UP000595278"/>
    </source>
</evidence>
<evidence type="ECO:0000313" key="18">
    <source>
        <dbReference type="EMBL" id="QQP85847.1"/>
    </source>
</evidence>
<organism evidence="18 19">
    <name type="scientific">Entomomonas asaccharolytica</name>
    <dbReference type="NCBI Taxonomy" id="2785331"/>
    <lineage>
        <taxon>Bacteria</taxon>
        <taxon>Pseudomonadati</taxon>
        <taxon>Pseudomonadota</taxon>
        <taxon>Gammaproteobacteria</taxon>
        <taxon>Pseudomonadales</taxon>
        <taxon>Pseudomonadaceae</taxon>
        <taxon>Entomomonas</taxon>
    </lineage>
</organism>
<evidence type="ECO:0000256" key="14">
    <source>
        <dbReference type="ARBA" id="ARBA00030211"/>
    </source>
</evidence>
<dbReference type="InterPro" id="IPR014210">
    <property type="entry name" value="Cyt_o_ubiqinol_oxidase_su4"/>
</dbReference>
<evidence type="ECO:0000256" key="17">
    <source>
        <dbReference type="SAM" id="Phobius"/>
    </source>
</evidence>
<evidence type="ECO:0000256" key="4">
    <source>
        <dbReference type="ARBA" id="ARBA00014689"/>
    </source>
</evidence>
<evidence type="ECO:0000256" key="7">
    <source>
        <dbReference type="ARBA" id="ARBA00022692"/>
    </source>
</evidence>
<dbReference type="PANTHER" id="PTHR36835:SF1">
    <property type="entry name" value="CYTOCHROME BO(3) UBIQUINOL OXIDASE SUBUNIT 4"/>
    <property type="match status" value="1"/>
</dbReference>
<dbReference type="Pfam" id="PF03626">
    <property type="entry name" value="COX4_pro"/>
    <property type="match status" value="1"/>
</dbReference>
<evidence type="ECO:0000256" key="9">
    <source>
        <dbReference type="ARBA" id="ARBA00022989"/>
    </source>
</evidence>
<dbReference type="EMBL" id="CP067393">
    <property type="protein sequence ID" value="QQP85847.1"/>
    <property type="molecule type" value="Genomic_DNA"/>
</dbReference>